<reference evidence="1" key="2">
    <citation type="journal article" date="2015" name="Data Brief">
        <title>Shoot transcriptome of the giant reed, Arundo donax.</title>
        <authorList>
            <person name="Barrero R.A."/>
            <person name="Guerrero F.D."/>
            <person name="Moolhuijzen P."/>
            <person name="Goolsby J.A."/>
            <person name="Tidwell J."/>
            <person name="Bellgard S.E."/>
            <person name="Bellgard M.I."/>
        </authorList>
    </citation>
    <scope>NUCLEOTIDE SEQUENCE</scope>
    <source>
        <tissue evidence="1">Shoot tissue taken approximately 20 cm above the soil surface</tissue>
    </source>
</reference>
<dbReference type="AlphaFoldDB" id="A0A0A9DZ96"/>
<proteinExistence type="predicted"/>
<protein>
    <submittedName>
        <fullName evidence="1">Uncharacterized protein</fullName>
    </submittedName>
</protein>
<organism evidence="1">
    <name type="scientific">Arundo donax</name>
    <name type="common">Giant reed</name>
    <name type="synonym">Donax arundinaceus</name>
    <dbReference type="NCBI Taxonomy" id="35708"/>
    <lineage>
        <taxon>Eukaryota</taxon>
        <taxon>Viridiplantae</taxon>
        <taxon>Streptophyta</taxon>
        <taxon>Embryophyta</taxon>
        <taxon>Tracheophyta</taxon>
        <taxon>Spermatophyta</taxon>
        <taxon>Magnoliopsida</taxon>
        <taxon>Liliopsida</taxon>
        <taxon>Poales</taxon>
        <taxon>Poaceae</taxon>
        <taxon>PACMAD clade</taxon>
        <taxon>Arundinoideae</taxon>
        <taxon>Arundineae</taxon>
        <taxon>Arundo</taxon>
    </lineage>
</organism>
<name>A0A0A9DZ96_ARUDO</name>
<sequence>MHTSWKLCTISQHLLDCRQCHSFTGVGASFLQSSDHMICNANHLVEHSAFAM</sequence>
<reference evidence="1" key="1">
    <citation type="submission" date="2014-09" db="EMBL/GenBank/DDBJ databases">
        <authorList>
            <person name="Magalhaes I.L.F."/>
            <person name="Oliveira U."/>
            <person name="Santos F.R."/>
            <person name="Vidigal T.H.D.A."/>
            <person name="Brescovit A.D."/>
            <person name="Santos A.J."/>
        </authorList>
    </citation>
    <scope>NUCLEOTIDE SEQUENCE</scope>
    <source>
        <tissue evidence="1">Shoot tissue taken approximately 20 cm above the soil surface</tissue>
    </source>
</reference>
<dbReference type="EMBL" id="GBRH01205862">
    <property type="protein sequence ID" value="JAD92033.1"/>
    <property type="molecule type" value="Transcribed_RNA"/>
</dbReference>
<accession>A0A0A9DZ96</accession>
<evidence type="ECO:0000313" key="1">
    <source>
        <dbReference type="EMBL" id="JAD92033.1"/>
    </source>
</evidence>